<feature type="region of interest" description="Disordered" evidence="1">
    <location>
        <begin position="1"/>
        <end position="65"/>
    </location>
</feature>
<evidence type="ECO:0000313" key="2">
    <source>
        <dbReference type="EMBL" id="KAF0936126.1"/>
    </source>
</evidence>
<evidence type="ECO:0000313" key="3">
    <source>
        <dbReference type="Proteomes" id="UP000479710"/>
    </source>
</evidence>
<sequence>MVWGTVHGGPPGSHRRGRADGPHMSATKGELSPWARPSLQPWHGAARGKPKQGKALAGQTMTKDA</sequence>
<reference evidence="2 3" key="1">
    <citation type="submission" date="2019-11" db="EMBL/GenBank/DDBJ databases">
        <title>Whole genome sequence of Oryza granulata.</title>
        <authorList>
            <person name="Li W."/>
        </authorList>
    </citation>
    <scope>NUCLEOTIDE SEQUENCE [LARGE SCALE GENOMIC DNA]</scope>
    <source>
        <strain evidence="3">cv. Menghai</strain>
        <tissue evidence="2">Leaf</tissue>
    </source>
</reference>
<accession>A0A6G1FGT2</accession>
<protein>
    <submittedName>
        <fullName evidence="2">Uncharacterized protein</fullName>
    </submittedName>
</protein>
<gene>
    <name evidence="2" type="ORF">E2562_038845</name>
</gene>
<organism evidence="2 3">
    <name type="scientific">Oryza meyeriana var. granulata</name>
    <dbReference type="NCBI Taxonomy" id="110450"/>
    <lineage>
        <taxon>Eukaryota</taxon>
        <taxon>Viridiplantae</taxon>
        <taxon>Streptophyta</taxon>
        <taxon>Embryophyta</taxon>
        <taxon>Tracheophyta</taxon>
        <taxon>Spermatophyta</taxon>
        <taxon>Magnoliopsida</taxon>
        <taxon>Liliopsida</taxon>
        <taxon>Poales</taxon>
        <taxon>Poaceae</taxon>
        <taxon>BOP clade</taxon>
        <taxon>Oryzoideae</taxon>
        <taxon>Oryzeae</taxon>
        <taxon>Oryzinae</taxon>
        <taxon>Oryza</taxon>
        <taxon>Oryza meyeriana</taxon>
    </lineage>
</organism>
<evidence type="ECO:0000256" key="1">
    <source>
        <dbReference type="SAM" id="MobiDB-lite"/>
    </source>
</evidence>
<dbReference type="AlphaFoldDB" id="A0A6G1FGT2"/>
<name>A0A6G1FGT2_9ORYZ</name>
<proteinExistence type="predicted"/>
<dbReference type="Proteomes" id="UP000479710">
    <property type="component" value="Unassembled WGS sequence"/>
</dbReference>
<feature type="compositionally biased region" description="Gly residues" evidence="1">
    <location>
        <begin position="1"/>
        <end position="11"/>
    </location>
</feature>
<comment type="caution">
    <text evidence="2">The sequence shown here is derived from an EMBL/GenBank/DDBJ whole genome shotgun (WGS) entry which is preliminary data.</text>
</comment>
<dbReference type="EMBL" id="SPHZ02000001">
    <property type="protein sequence ID" value="KAF0936126.1"/>
    <property type="molecule type" value="Genomic_DNA"/>
</dbReference>
<keyword evidence="3" id="KW-1185">Reference proteome</keyword>